<keyword evidence="9" id="KW-1185">Reference proteome</keyword>
<keyword evidence="2" id="KW-1003">Cell membrane</keyword>
<feature type="transmembrane region" description="Helical" evidence="6">
    <location>
        <begin position="12"/>
        <end position="30"/>
    </location>
</feature>
<comment type="subcellular location">
    <subcellularLocation>
        <location evidence="1">Cell membrane</location>
        <topology evidence="1">Multi-pass membrane protein</topology>
    </subcellularLocation>
</comment>
<evidence type="ECO:0000256" key="4">
    <source>
        <dbReference type="ARBA" id="ARBA00022989"/>
    </source>
</evidence>
<dbReference type="OrthoDB" id="713707at2"/>
<evidence type="ECO:0000256" key="3">
    <source>
        <dbReference type="ARBA" id="ARBA00022692"/>
    </source>
</evidence>
<keyword evidence="3 6" id="KW-0812">Transmembrane</keyword>
<evidence type="ECO:0000313" key="8">
    <source>
        <dbReference type="EMBL" id="SFC03929.1"/>
    </source>
</evidence>
<dbReference type="InterPro" id="IPR027379">
    <property type="entry name" value="CLS_N"/>
</dbReference>
<keyword evidence="4 6" id="KW-1133">Transmembrane helix</keyword>
<evidence type="ECO:0000256" key="5">
    <source>
        <dbReference type="ARBA" id="ARBA00023136"/>
    </source>
</evidence>
<organism evidence="8 9">
    <name type="scientific">Parapedobacter composti</name>
    <dbReference type="NCBI Taxonomy" id="623281"/>
    <lineage>
        <taxon>Bacteria</taxon>
        <taxon>Pseudomonadati</taxon>
        <taxon>Bacteroidota</taxon>
        <taxon>Sphingobacteriia</taxon>
        <taxon>Sphingobacteriales</taxon>
        <taxon>Sphingobacteriaceae</taxon>
        <taxon>Parapedobacter</taxon>
    </lineage>
</organism>
<reference evidence="8 9" key="1">
    <citation type="submission" date="2016-10" db="EMBL/GenBank/DDBJ databases">
        <authorList>
            <person name="de Groot N.N."/>
        </authorList>
    </citation>
    <scope>NUCLEOTIDE SEQUENCE [LARGE SCALE GENOMIC DNA]</scope>
    <source>
        <strain evidence="8 9">DSM 22900</strain>
    </source>
</reference>
<keyword evidence="5 6" id="KW-0472">Membrane</keyword>
<name>A0A1I1FWJ3_9SPHI</name>
<evidence type="ECO:0000256" key="6">
    <source>
        <dbReference type="SAM" id="Phobius"/>
    </source>
</evidence>
<accession>A0A1I1FWJ3</accession>
<dbReference type="EMBL" id="FOLL01000003">
    <property type="protein sequence ID" value="SFC03929.1"/>
    <property type="molecule type" value="Genomic_DNA"/>
</dbReference>
<evidence type="ECO:0000259" key="7">
    <source>
        <dbReference type="Pfam" id="PF13396"/>
    </source>
</evidence>
<evidence type="ECO:0000313" key="9">
    <source>
        <dbReference type="Proteomes" id="UP000199577"/>
    </source>
</evidence>
<dbReference type="AlphaFoldDB" id="A0A1I1FWJ3"/>
<evidence type="ECO:0000256" key="2">
    <source>
        <dbReference type="ARBA" id="ARBA00022475"/>
    </source>
</evidence>
<proteinExistence type="predicted"/>
<sequence length="79" mass="8695">MSLLFLNLGTTELVIVLPLLAFMFYSLFHAATNTNIPGLHRLIWGLVILAIPVLGSVAYLVMGRKAAKNSVRITMCLHN</sequence>
<dbReference type="Pfam" id="PF13396">
    <property type="entry name" value="PLDc_N"/>
    <property type="match status" value="1"/>
</dbReference>
<protein>
    <submittedName>
        <fullName evidence="8">Phospholipase_D-nuclease N-terminal</fullName>
    </submittedName>
</protein>
<evidence type="ECO:0000256" key="1">
    <source>
        <dbReference type="ARBA" id="ARBA00004651"/>
    </source>
</evidence>
<dbReference type="Proteomes" id="UP000199577">
    <property type="component" value="Unassembled WGS sequence"/>
</dbReference>
<feature type="transmembrane region" description="Helical" evidence="6">
    <location>
        <begin position="42"/>
        <end position="62"/>
    </location>
</feature>
<dbReference type="RefSeq" id="WP_090972099.1">
    <property type="nucleotide sequence ID" value="NZ_FOLL01000003.1"/>
</dbReference>
<dbReference type="GO" id="GO:0005886">
    <property type="term" value="C:plasma membrane"/>
    <property type="evidence" value="ECO:0007669"/>
    <property type="project" value="UniProtKB-SubCell"/>
</dbReference>
<gene>
    <name evidence="8" type="ORF">SAMN05421747_103213</name>
</gene>
<feature type="domain" description="Cardiolipin synthase N-terminal" evidence="7">
    <location>
        <begin position="22"/>
        <end position="64"/>
    </location>
</feature>